<proteinExistence type="predicted"/>
<evidence type="ECO:0000313" key="2">
    <source>
        <dbReference type="EMBL" id="MFC5480014.1"/>
    </source>
</evidence>
<gene>
    <name evidence="2" type="ORF">ACFPQ5_17585</name>
</gene>
<keyword evidence="1" id="KW-0812">Transmembrane</keyword>
<keyword evidence="3" id="KW-1185">Reference proteome</keyword>
<keyword evidence="1" id="KW-1133">Transmembrane helix</keyword>
<feature type="transmembrane region" description="Helical" evidence="1">
    <location>
        <begin position="29"/>
        <end position="55"/>
    </location>
</feature>
<dbReference type="Proteomes" id="UP001596101">
    <property type="component" value="Unassembled WGS sequence"/>
</dbReference>
<reference evidence="3" key="1">
    <citation type="journal article" date="2019" name="Int. J. Syst. Evol. Microbiol.">
        <title>The Global Catalogue of Microorganisms (GCM) 10K type strain sequencing project: providing services to taxonomists for standard genome sequencing and annotation.</title>
        <authorList>
            <consortium name="The Broad Institute Genomics Platform"/>
            <consortium name="The Broad Institute Genome Sequencing Center for Infectious Disease"/>
            <person name="Wu L."/>
            <person name="Ma J."/>
        </authorList>
    </citation>
    <scope>NUCLEOTIDE SEQUENCE [LARGE SCALE GENOMIC DNA]</scope>
    <source>
        <strain evidence="3">CCUG 43111</strain>
    </source>
</reference>
<feature type="transmembrane region" description="Helical" evidence="1">
    <location>
        <begin position="113"/>
        <end position="135"/>
    </location>
</feature>
<feature type="transmembrane region" description="Helical" evidence="1">
    <location>
        <begin position="275"/>
        <end position="296"/>
    </location>
</feature>
<accession>A0ABW0MP58</accession>
<evidence type="ECO:0000313" key="3">
    <source>
        <dbReference type="Proteomes" id="UP001596101"/>
    </source>
</evidence>
<sequence length="309" mass="31239">MQAQSTSSAAHVPTQGVDAVEAARSGVSWGAILAGAAAATALSLVLYLLGSGLGLSAASPWSDNSGVAFGIGAILWLTLTQLAASAIGGYMAGRLRTKWTSLHTDEVYFRDTAHGFLTWAVSTMLAAALFSGVIAKMTGTAVDAGAGVAKATMASGAAATAAAAKDNGDSAGGNPLDYFSDMMLRTDKPDTTGGSADLRQETMRILANSVKNGSLAADDRAYLASRIAARTGLDQATAEKRVDDVYARSAAAAAKAKATAKEAADTARKAAAGTALWLTVALLIGAFVASWCATLGGKLRDGVAHVSHR</sequence>
<dbReference type="EMBL" id="JBHSMR010000013">
    <property type="protein sequence ID" value="MFC5480014.1"/>
    <property type="molecule type" value="Genomic_DNA"/>
</dbReference>
<feature type="transmembrane region" description="Helical" evidence="1">
    <location>
        <begin position="67"/>
        <end position="93"/>
    </location>
</feature>
<evidence type="ECO:0008006" key="4">
    <source>
        <dbReference type="Google" id="ProtNLM"/>
    </source>
</evidence>
<name>A0ABW0MP58_9BURK</name>
<dbReference type="RefSeq" id="WP_379758567.1">
    <property type="nucleotide sequence ID" value="NZ_JBHSMR010000013.1"/>
</dbReference>
<organism evidence="2 3">
    <name type="scientific">Massilia suwonensis</name>
    <dbReference type="NCBI Taxonomy" id="648895"/>
    <lineage>
        <taxon>Bacteria</taxon>
        <taxon>Pseudomonadati</taxon>
        <taxon>Pseudomonadota</taxon>
        <taxon>Betaproteobacteria</taxon>
        <taxon>Burkholderiales</taxon>
        <taxon>Oxalobacteraceae</taxon>
        <taxon>Telluria group</taxon>
        <taxon>Massilia</taxon>
    </lineage>
</organism>
<evidence type="ECO:0000256" key="1">
    <source>
        <dbReference type="SAM" id="Phobius"/>
    </source>
</evidence>
<comment type="caution">
    <text evidence="2">The sequence shown here is derived from an EMBL/GenBank/DDBJ whole genome shotgun (WGS) entry which is preliminary data.</text>
</comment>
<keyword evidence="1" id="KW-0472">Membrane</keyword>
<protein>
    <recommendedName>
        <fullName evidence="4">Transmembrane protein</fullName>
    </recommendedName>
</protein>